<name>A0A0B0P0V5_GOSAR</name>
<dbReference type="AlphaFoldDB" id="A0A0B0P0V5"/>
<keyword evidence="2" id="KW-1185">Reference proteome</keyword>
<proteinExistence type="predicted"/>
<gene>
    <name evidence="1" type="ORF">F383_22844</name>
</gene>
<organism evidence="1 2">
    <name type="scientific">Gossypium arboreum</name>
    <name type="common">Tree cotton</name>
    <name type="synonym">Gossypium nanking</name>
    <dbReference type="NCBI Taxonomy" id="29729"/>
    <lineage>
        <taxon>Eukaryota</taxon>
        <taxon>Viridiplantae</taxon>
        <taxon>Streptophyta</taxon>
        <taxon>Embryophyta</taxon>
        <taxon>Tracheophyta</taxon>
        <taxon>Spermatophyta</taxon>
        <taxon>Magnoliopsida</taxon>
        <taxon>eudicotyledons</taxon>
        <taxon>Gunneridae</taxon>
        <taxon>Pentapetalae</taxon>
        <taxon>rosids</taxon>
        <taxon>malvids</taxon>
        <taxon>Malvales</taxon>
        <taxon>Malvaceae</taxon>
        <taxon>Malvoideae</taxon>
        <taxon>Gossypium</taxon>
    </lineage>
</organism>
<accession>A0A0B0P0V5</accession>
<evidence type="ECO:0000313" key="1">
    <source>
        <dbReference type="EMBL" id="KHG16986.1"/>
    </source>
</evidence>
<evidence type="ECO:0000313" key="2">
    <source>
        <dbReference type="Proteomes" id="UP000032142"/>
    </source>
</evidence>
<dbReference type="Proteomes" id="UP000032142">
    <property type="component" value="Unassembled WGS sequence"/>
</dbReference>
<reference evidence="2" key="1">
    <citation type="submission" date="2014-09" db="EMBL/GenBank/DDBJ databases">
        <authorList>
            <person name="Mudge J."/>
            <person name="Ramaraj T."/>
            <person name="Lindquist I.E."/>
            <person name="Bharti A.K."/>
            <person name="Sundararajan A."/>
            <person name="Cameron C.T."/>
            <person name="Woodward J.E."/>
            <person name="May G.D."/>
            <person name="Brubaker C."/>
            <person name="Broadhvest J."/>
            <person name="Wilkins T.A."/>
        </authorList>
    </citation>
    <scope>NUCLEOTIDE SEQUENCE</scope>
    <source>
        <strain evidence="2">cv. AKA8401</strain>
    </source>
</reference>
<dbReference type="EMBL" id="KN407304">
    <property type="protein sequence ID" value="KHG16986.1"/>
    <property type="molecule type" value="Genomic_DNA"/>
</dbReference>
<sequence length="66" mass="7636">MLIELFENVRIRGLLREHIQCQHPRRGLACNQTLMPLSQIVSYTKSDTMTMSRHGLTQNHISDPMS</sequence>
<protein>
    <submittedName>
        <fullName evidence="1">Late protein</fullName>
    </submittedName>
</protein>